<keyword evidence="4 7" id="KW-0418">Kinase</keyword>
<evidence type="ECO:0000256" key="3">
    <source>
        <dbReference type="ARBA" id="ARBA00022741"/>
    </source>
</evidence>
<feature type="binding site" evidence="7">
    <location>
        <position position="33"/>
    </location>
    <ligand>
        <name>substrate</name>
    </ligand>
</feature>
<dbReference type="RefSeq" id="WP_115453770.1">
    <property type="nucleotide sequence ID" value="NZ_QNQT01000013.1"/>
</dbReference>
<proteinExistence type="inferred from homology"/>
<keyword evidence="7" id="KW-0460">Magnesium</keyword>
<protein>
    <recommendedName>
        <fullName evidence="7">Shikimate kinase</fullName>
        <shortName evidence="7">SK</shortName>
        <ecNumber evidence="7">2.7.1.71</ecNumber>
    </recommendedName>
</protein>
<keyword evidence="7" id="KW-0963">Cytoplasm</keyword>
<dbReference type="GO" id="GO:0009073">
    <property type="term" value="P:aromatic amino acid family biosynthetic process"/>
    <property type="evidence" value="ECO:0007669"/>
    <property type="project" value="UniProtKB-KW"/>
</dbReference>
<feature type="binding site" evidence="7">
    <location>
        <position position="116"/>
    </location>
    <ligand>
        <name>ATP</name>
        <dbReference type="ChEBI" id="CHEBI:30616"/>
    </ligand>
</feature>
<name>A0A3D8GLH4_9BACI</name>
<dbReference type="GO" id="GO:0004765">
    <property type="term" value="F:shikimate kinase activity"/>
    <property type="evidence" value="ECO:0007669"/>
    <property type="project" value="UniProtKB-UniRule"/>
</dbReference>
<keyword evidence="6 7" id="KW-0057">Aromatic amino acid biosynthesis</keyword>
<dbReference type="InterPro" id="IPR000623">
    <property type="entry name" value="Shikimate_kinase/TSH1"/>
</dbReference>
<dbReference type="PRINTS" id="PR01100">
    <property type="entry name" value="SHIKIMTKNASE"/>
</dbReference>
<keyword evidence="9" id="KW-1185">Reference proteome</keyword>
<comment type="function">
    <text evidence="7">Catalyzes the specific phosphorylation of the 3-hydroxyl group of shikimic acid using ATP as a cosubstrate.</text>
</comment>
<evidence type="ECO:0000313" key="9">
    <source>
        <dbReference type="Proteomes" id="UP000257144"/>
    </source>
</evidence>
<evidence type="ECO:0000313" key="8">
    <source>
        <dbReference type="EMBL" id="RDU35201.1"/>
    </source>
</evidence>
<dbReference type="SUPFAM" id="SSF52540">
    <property type="entry name" value="P-loop containing nucleoside triphosphate hydrolases"/>
    <property type="match status" value="1"/>
</dbReference>
<dbReference type="PANTHER" id="PTHR21087">
    <property type="entry name" value="SHIKIMATE KINASE"/>
    <property type="match status" value="1"/>
</dbReference>
<dbReference type="HAMAP" id="MF_00109">
    <property type="entry name" value="Shikimate_kinase"/>
    <property type="match status" value="1"/>
</dbReference>
<dbReference type="InterPro" id="IPR027417">
    <property type="entry name" value="P-loop_NTPase"/>
</dbReference>
<dbReference type="PANTHER" id="PTHR21087:SF16">
    <property type="entry name" value="SHIKIMATE KINASE 1, CHLOROPLASTIC"/>
    <property type="match status" value="1"/>
</dbReference>
<keyword evidence="2 7" id="KW-0808">Transferase</keyword>
<accession>A0A3D8GLH4</accession>
<sequence length="173" mass="19117">MRTIFLIGFMGSGKSTVGRLLAERLGVRFIDTDEEIAEKEGKSINEIFAEDGEAYFRELETALLTGLPESNAVVGTGGGVPLKEINRVVMKEKGIAVFLDAPADVILSRLIYDQSRPLLKGDKDKEIRERLSIRMPIYLEIADIRISTSGKTPEEIIGELIACFKERGMGHTC</sequence>
<evidence type="ECO:0000256" key="7">
    <source>
        <dbReference type="HAMAP-Rule" id="MF_00109"/>
    </source>
</evidence>
<reference evidence="8 9" key="1">
    <citation type="submission" date="2018-07" db="EMBL/GenBank/DDBJ databases">
        <title>Bacillus sp. YLB-04 draft genome sequence.</title>
        <authorList>
            <person name="Yu L."/>
            <person name="Tang X."/>
        </authorList>
    </citation>
    <scope>NUCLEOTIDE SEQUENCE [LARGE SCALE GENOMIC DNA]</scope>
    <source>
        <strain evidence="8 9">YLB-04</strain>
    </source>
</reference>
<gene>
    <name evidence="7" type="primary">aroK</name>
    <name evidence="8" type="ORF">DRW41_19465</name>
</gene>
<dbReference type="EMBL" id="QNQT01000013">
    <property type="protein sequence ID" value="RDU35201.1"/>
    <property type="molecule type" value="Genomic_DNA"/>
</dbReference>
<dbReference type="GO" id="GO:0005829">
    <property type="term" value="C:cytosol"/>
    <property type="evidence" value="ECO:0007669"/>
    <property type="project" value="TreeGrafter"/>
</dbReference>
<comment type="pathway">
    <text evidence="7">Metabolic intermediate biosynthesis; chorismate biosynthesis; chorismate from D-erythrose 4-phosphate and phosphoenolpyruvate: step 5/7.</text>
</comment>
<evidence type="ECO:0000256" key="2">
    <source>
        <dbReference type="ARBA" id="ARBA00022679"/>
    </source>
</evidence>
<comment type="catalytic activity">
    <reaction evidence="7">
        <text>shikimate + ATP = 3-phosphoshikimate + ADP + H(+)</text>
        <dbReference type="Rhea" id="RHEA:13121"/>
        <dbReference type="ChEBI" id="CHEBI:15378"/>
        <dbReference type="ChEBI" id="CHEBI:30616"/>
        <dbReference type="ChEBI" id="CHEBI:36208"/>
        <dbReference type="ChEBI" id="CHEBI:145989"/>
        <dbReference type="ChEBI" id="CHEBI:456216"/>
        <dbReference type="EC" id="2.7.1.71"/>
    </reaction>
</comment>
<dbReference type="GO" id="GO:0005524">
    <property type="term" value="F:ATP binding"/>
    <property type="evidence" value="ECO:0007669"/>
    <property type="project" value="UniProtKB-UniRule"/>
</dbReference>
<dbReference type="GO" id="GO:0008652">
    <property type="term" value="P:amino acid biosynthetic process"/>
    <property type="evidence" value="ECO:0007669"/>
    <property type="project" value="UniProtKB-KW"/>
</dbReference>
<comment type="subcellular location">
    <subcellularLocation>
        <location evidence="7">Cytoplasm</location>
    </subcellularLocation>
</comment>
<feature type="binding site" evidence="7">
    <location>
        <position position="134"/>
    </location>
    <ligand>
        <name>substrate</name>
    </ligand>
</feature>
<comment type="cofactor">
    <cofactor evidence="7">
        <name>Mg(2+)</name>
        <dbReference type="ChEBI" id="CHEBI:18420"/>
    </cofactor>
    <text evidence="7">Binds 1 Mg(2+) ion per subunit.</text>
</comment>
<evidence type="ECO:0000256" key="6">
    <source>
        <dbReference type="ARBA" id="ARBA00023141"/>
    </source>
</evidence>
<dbReference type="EC" id="2.7.1.71" evidence="7"/>
<feature type="binding site" evidence="7">
    <location>
        <position position="78"/>
    </location>
    <ligand>
        <name>substrate</name>
    </ligand>
</feature>
<evidence type="ECO:0000256" key="5">
    <source>
        <dbReference type="ARBA" id="ARBA00022840"/>
    </source>
</evidence>
<comment type="caution">
    <text evidence="7">Lacks conserved residue(s) required for the propagation of feature annotation.</text>
</comment>
<dbReference type="Proteomes" id="UP000257144">
    <property type="component" value="Unassembled WGS sequence"/>
</dbReference>
<comment type="similarity">
    <text evidence="7">Belongs to the shikimate kinase family.</text>
</comment>
<dbReference type="UniPathway" id="UPA00053">
    <property type="reaction ID" value="UER00088"/>
</dbReference>
<keyword evidence="1 7" id="KW-0028">Amino-acid biosynthesis</keyword>
<comment type="subunit">
    <text evidence="7">Monomer.</text>
</comment>
<feature type="binding site" evidence="7">
    <location>
        <position position="15"/>
    </location>
    <ligand>
        <name>Mg(2+)</name>
        <dbReference type="ChEBI" id="CHEBI:18420"/>
    </ligand>
</feature>
<dbReference type="Gene3D" id="3.40.50.300">
    <property type="entry name" value="P-loop containing nucleotide triphosphate hydrolases"/>
    <property type="match status" value="1"/>
</dbReference>
<comment type="caution">
    <text evidence="8">The sequence shown here is derived from an EMBL/GenBank/DDBJ whole genome shotgun (WGS) entry which is preliminary data.</text>
</comment>
<dbReference type="GO" id="GO:0000287">
    <property type="term" value="F:magnesium ion binding"/>
    <property type="evidence" value="ECO:0007669"/>
    <property type="project" value="UniProtKB-UniRule"/>
</dbReference>
<dbReference type="GO" id="GO:0009423">
    <property type="term" value="P:chorismate biosynthetic process"/>
    <property type="evidence" value="ECO:0007669"/>
    <property type="project" value="UniProtKB-UniRule"/>
</dbReference>
<keyword evidence="7" id="KW-0479">Metal-binding</keyword>
<feature type="binding site" evidence="7">
    <location>
        <position position="57"/>
    </location>
    <ligand>
        <name>substrate</name>
    </ligand>
</feature>
<keyword evidence="5 7" id="KW-0067">ATP-binding</keyword>
<evidence type="ECO:0000256" key="4">
    <source>
        <dbReference type="ARBA" id="ARBA00022777"/>
    </source>
</evidence>
<evidence type="ECO:0000256" key="1">
    <source>
        <dbReference type="ARBA" id="ARBA00022605"/>
    </source>
</evidence>
<dbReference type="InterPro" id="IPR031322">
    <property type="entry name" value="Shikimate/glucono_kinase"/>
</dbReference>
<feature type="binding site" evidence="7">
    <location>
        <begin position="11"/>
        <end position="16"/>
    </location>
    <ligand>
        <name>ATP</name>
        <dbReference type="ChEBI" id="CHEBI:30616"/>
    </ligand>
</feature>
<dbReference type="OrthoDB" id="9800332at2"/>
<dbReference type="CDD" id="cd00464">
    <property type="entry name" value="SK"/>
    <property type="match status" value="1"/>
</dbReference>
<keyword evidence="3 7" id="KW-0547">Nucleotide-binding</keyword>
<dbReference type="AlphaFoldDB" id="A0A3D8GLH4"/>
<dbReference type="Pfam" id="PF01202">
    <property type="entry name" value="SKI"/>
    <property type="match status" value="1"/>
</dbReference>
<organism evidence="8 9">
    <name type="scientific">Neobacillus piezotolerans</name>
    <dbReference type="NCBI Taxonomy" id="2259171"/>
    <lineage>
        <taxon>Bacteria</taxon>
        <taxon>Bacillati</taxon>
        <taxon>Bacillota</taxon>
        <taxon>Bacilli</taxon>
        <taxon>Bacillales</taxon>
        <taxon>Bacillaceae</taxon>
        <taxon>Neobacillus</taxon>
    </lineage>
</organism>